<feature type="repeat" description="ANK" evidence="3">
    <location>
        <begin position="1258"/>
        <end position="1290"/>
    </location>
</feature>
<dbReference type="InterPro" id="IPR054471">
    <property type="entry name" value="GPIID_WHD"/>
</dbReference>
<keyword evidence="7" id="KW-1185">Reference proteome</keyword>
<accession>A0A559MGU9</accession>
<evidence type="ECO:0000256" key="1">
    <source>
        <dbReference type="ARBA" id="ARBA00022737"/>
    </source>
</evidence>
<feature type="repeat" description="ANK" evidence="3">
    <location>
        <begin position="1291"/>
        <end position="1323"/>
    </location>
</feature>
<evidence type="ECO:0000259" key="5">
    <source>
        <dbReference type="Pfam" id="PF22939"/>
    </source>
</evidence>
<evidence type="ECO:0000313" key="6">
    <source>
        <dbReference type="EMBL" id="TVY92179.1"/>
    </source>
</evidence>
<dbReference type="InterPro" id="IPR036770">
    <property type="entry name" value="Ankyrin_rpt-contain_sf"/>
</dbReference>
<reference evidence="6 7" key="1">
    <citation type="submission" date="2018-05" db="EMBL/GenBank/DDBJ databases">
        <title>Genome sequencing and assembly of the regulated plant pathogen Lachnellula willkommii and related sister species for the development of diagnostic species identification markers.</title>
        <authorList>
            <person name="Giroux E."/>
            <person name="Bilodeau G."/>
        </authorList>
    </citation>
    <scope>NUCLEOTIDE SEQUENCE [LARGE SCALE GENOMIC DNA]</scope>
    <source>
        <strain evidence="6 7">CBS 172.35</strain>
    </source>
</reference>
<feature type="repeat" description="ANK" evidence="3">
    <location>
        <begin position="822"/>
        <end position="854"/>
    </location>
</feature>
<feature type="domain" description="GPI inositol-deacylase winged helix" evidence="5">
    <location>
        <begin position="616"/>
        <end position="711"/>
    </location>
</feature>
<dbReference type="SUPFAM" id="SSF53474">
    <property type="entry name" value="alpha/beta-Hydrolases"/>
    <property type="match status" value="1"/>
</dbReference>
<proteinExistence type="predicted"/>
<dbReference type="SMART" id="SM00248">
    <property type="entry name" value="ANK"/>
    <property type="match status" value="16"/>
</dbReference>
<dbReference type="PROSITE" id="PS50088">
    <property type="entry name" value="ANK_REPEAT"/>
    <property type="match status" value="10"/>
</dbReference>
<feature type="repeat" description="ANK" evidence="3">
    <location>
        <begin position="1124"/>
        <end position="1156"/>
    </location>
</feature>
<dbReference type="PRINTS" id="PR01415">
    <property type="entry name" value="ANKYRIN"/>
</dbReference>
<dbReference type="InterPro" id="IPR002110">
    <property type="entry name" value="Ankyrin_rpt"/>
</dbReference>
<feature type="region of interest" description="Disordered" evidence="4">
    <location>
        <begin position="34"/>
        <end position="74"/>
    </location>
</feature>
<feature type="repeat" description="ANK" evidence="3">
    <location>
        <begin position="1057"/>
        <end position="1090"/>
    </location>
</feature>
<feature type="repeat" description="ANK" evidence="3">
    <location>
        <begin position="889"/>
        <end position="921"/>
    </location>
</feature>
<evidence type="ECO:0000256" key="4">
    <source>
        <dbReference type="SAM" id="MobiDB-lite"/>
    </source>
</evidence>
<keyword evidence="1" id="KW-0677">Repeat</keyword>
<sequence length="1377" mass="150522">MRTNEDGKKSKTLSLKRLASRTWTKSITRSSTAATLVEVPPLPNHANPETRISNDYVHPASIPETSSPNPPPRQSYKSGLFPLYIPPIEGNCPVDIIALHGINGDAYSTFTGTSSQNLWLRDFLPRSFPGARIYTFGYDARVLFSLATGDISTFANNLLEDVCGVRVERGEKRRPIIWIVHSMGGLVVKKALTIASNDPTRYGDIHSSTTSILFMATPHRGSDHAALFSGIAEIANWPLAGTLSRFKGKVRDDLIRGLEKDSPAIRKIAEDFRKLGGLKFFSFVEMNRTKPLSRKVVDEETGTMGVDGERVFYMDGEDHKSIVRFESAESPSYRKVLAVLREAVGDAVTPYLAKRALEDEPCLGTLFFPTMTHRRASTSTAHPKHAHGSWVIQYLKNGTAHLVLYQRSAVARDIILEAYEEKGYGFGEVWNWLASEVEGLLKAVVKKVAETKELTIFVDALDEAVDANGEKAAPWLLQFFYELNEIAIPEEGCLGGVKICISCRHYPVVGSFGPGTVIRMEKENERDVRNFIHDKLRNGVPGWDQAAVKARQGLVDGIARKADGVFQWASLRVPKIVQSLNDGDASLEEINDMIAGESNELFPLYESIFGNDIPVRLRKRALLFLQWVCFAERPMSLMELRFAMACDDEDLAWPRDCCEASEYFVKSDTQMQKLTKSLSGGLVEVRSHETGTRIQFVHETVNEFCHSRGLQLLASKAVIRPALHASNILGQSQSRLTRSCLNYLRMEYVMDETGQWLDGDECFPPFLEYATKYWTLHAEKAEKHGVSQENIVEILQSPAGIFEIWLKVVEKKKYYNVKISTWNVSLLHVAAAYNLRSVARALLQRGVPVGVRDDGDLTALHVAAEQGHEGMVVLLLNAEAEVNAKCRSQQSTPLEVAAVNGHYSIAKLLLERGTDLKDMSIYANVLHAAAAKGTLSLVRYLIENGASVNVENRNHEAAIAVAAGRGHERVVKLLLESGADVDAGKNGLMGGTALQRAAASRGHDSICHLLLDAGADINARNGGDYAFALQAAAHGCNYSTVRLLLGRNADINAVGGYYGTALQAAAAKPDNEEIIKLLIDHGADLNIQGGYHGTAFLAAAASHSEANVHTLIERGADTNIEGGYNGNALSAAARSSEMSLVKFFVNRGADVNKRGGEHGTALHASIMNSQSIPEFLLEKGADMNAVDGSRDNFGPILNAAAYWGREYIVRKLLARGVATSCNESYMCALERATSGDSVNIIKMLLDHGADVNCHGRGMRAGPLHSAAYHGKVQVAELLLDRGADINAYLPNGGTPLQLAVSDNHKPVVELLLDRGADPNLGDVSPCCLEAAQGNKTITKLLLKRGAKQMPDREYRFLGGSGGIIDRLSSQTSPESLE</sequence>
<dbReference type="PANTHER" id="PTHR24198">
    <property type="entry name" value="ANKYRIN REPEAT AND PROTEIN KINASE DOMAIN-CONTAINING PROTEIN"/>
    <property type="match status" value="1"/>
</dbReference>
<gene>
    <name evidence="6" type="primary">ANKRD50_0</name>
    <name evidence="6" type="ORF">LAWI1_G005615</name>
</gene>
<evidence type="ECO:0000256" key="2">
    <source>
        <dbReference type="ARBA" id="ARBA00023043"/>
    </source>
</evidence>
<name>A0A559MGU9_9HELO</name>
<feature type="repeat" description="ANK" evidence="3">
    <location>
        <begin position="855"/>
        <end position="887"/>
    </location>
</feature>
<dbReference type="Pfam" id="PF22939">
    <property type="entry name" value="WHD_GPIID"/>
    <property type="match status" value="1"/>
</dbReference>
<evidence type="ECO:0000313" key="7">
    <source>
        <dbReference type="Proteomes" id="UP000315522"/>
    </source>
</evidence>
<dbReference type="Proteomes" id="UP000315522">
    <property type="component" value="Unassembled WGS sequence"/>
</dbReference>
<dbReference type="PANTHER" id="PTHR24198:SF165">
    <property type="entry name" value="ANKYRIN REPEAT-CONTAINING PROTEIN-RELATED"/>
    <property type="match status" value="1"/>
</dbReference>
<dbReference type="EMBL" id="QGML01000371">
    <property type="protein sequence ID" value="TVY92179.1"/>
    <property type="molecule type" value="Genomic_DNA"/>
</dbReference>
<evidence type="ECO:0000256" key="3">
    <source>
        <dbReference type="PROSITE-ProRule" id="PRU00023"/>
    </source>
</evidence>
<feature type="repeat" description="ANK" evidence="3">
    <location>
        <begin position="989"/>
        <end position="1022"/>
    </location>
</feature>
<dbReference type="SUPFAM" id="SSF48403">
    <property type="entry name" value="Ankyrin repeat"/>
    <property type="match status" value="2"/>
</dbReference>
<keyword evidence="2 3" id="KW-0040">ANK repeat</keyword>
<comment type="caution">
    <text evidence="6">The sequence shown here is derived from an EMBL/GenBank/DDBJ whole genome shotgun (WGS) entry which is preliminary data.</text>
</comment>
<feature type="repeat" description="ANK" evidence="3">
    <location>
        <begin position="954"/>
        <end position="986"/>
    </location>
</feature>
<dbReference type="Gene3D" id="3.40.50.1820">
    <property type="entry name" value="alpha/beta hydrolase"/>
    <property type="match status" value="1"/>
</dbReference>
<dbReference type="InterPro" id="IPR029058">
    <property type="entry name" value="AB_hydrolase_fold"/>
</dbReference>
<feature type="repeat" description="ANK" evidence="3">
    <location>
        <begin position="926"/>
        <end position="953"/>
    </location>
</feature>
<organism evidence="6 7">
    <name type="scientific">Lachnellula willkommii</name>
    <dbReference type="NCBI Taxonomy" id="215461"/>
    <lineage>
        <taxon>Eukaryota</taxon>
        <taxon>Fungi</taxon>
        <taxon>Dikarya</taxon>
        <taxon>Ascomycota</taxon>
        <taxon>Pezizomycotina</taxon>
        <taxon>Leotiomycetes</taxon>
        <taxon>Helotiales</taxon>
        <taxon>Lachnaceae</taxon>
        <taxon>Lachnellula</taxon>
    </lineage>
</organism>
<dbReference type="Gene3D" id="1.25.40.20">
    <property type="entry name" value="Ankyrin repeat-containing domain"/>
    <property type="match status" value="4"/>
</dbReference>
<dbReference type="PROSITE" id="PS50297">
    <property type="entry name" value="ANK_REP_REGION"/>
    <property type="match status" value="8"/>
</dbReference>
<protein>
    <submittedName>
        <fullName evidence="6">Ankyrin repeat domain-containing protein</fullName>
    </submittedName>
</protein>
<dbReference type="Pfam" id="PF12796">
    <property type="entry name" value="Ank_2"/>
    <property type="match status" value="4"/>
</dbReference>